<feature type="signal peptide" evidence="1">
    <location>
        <begin position="1"/>
        <end position="24"/>
    </location>
</feature>
<name>A0ABP9FH25_9GAMM</name>
<sequence>MMNRLLLCLLLITMVGCVSTPSQQQPLLVKWPQGGLDEVTLAPVKAYLLEHQGEIVLLMGPVADLPAWQQAHVGQQRLAQLLRALPKDAERIQGRFTPSMASNGFMISVGVPNAD</sequence>
<keyword evidence="3" id="KW-1185">Reference proteome</keyword>
<dbReference type="EMBL" id="BAABJZ010000106">
    <property type="protein sequence ID" value="GAA4903047.1"/>
    <property type="molecule type" value="Genomic_DNA"/>
</dbReference>
<feature type="chain" id="PRO_5045320264" evidence="1">
    <location>
        <begin position="25"/>
        <end position="115"/>
    </location>
</feature>
<protein>
    <submittedName>
        <fullName evidence="2">Uncharacterized protein</fullName>
    </submittedName>
</protein>
<keyword evidence="1" id="KW-0732">Signal</keyword>
<accession>A0ABP9FH25</accession>
<proteinExistence type="predicted"/>
<evidence type="ECO:0000313" key="2">
    <source>
        <dbReference type="EMBL" id="GAA4903047.1"/>
    </source>
</evidence>
<evidence type="ECO:0000313" key="3">
    <source>
        <dbReference type="Proteomes" id="UP001499988"/>
    </source>
</evidence>
<reference evidence="3" key="1">
    <citation type="journal article" date="2019" name="Int. J. Syst. Evol. Microbiol.">
        <title>The Global Catalogue of Microorganisms (GCM) 10K type strain sequencing project: providing services to taxonomists for standard genome sequencing and annotation.</title>
        <authorList>
            <consortium name="The Broad Institute Genomics Platform"/>
            <consortium name="The Broad Institute Genome Sequencing Center for Infectious Disease"/>
            <person name="Wu L."/>
            <person name="Ma J."/>
        </authorList>
    </citation>
    <scope>NUCLEOTIDE SEQUENCE [LARGE SCALE GENOMIC DNA]</scope>
    <source>
        <strain evidence="3">JCM 18401</strain>
    </source>
</reference>
<organism evidence="2 3">
    <name type="scientific">Ferrimonas pelagia</name>
    <dbReference type="NCBI Taxonomy" id="1177826"/>
    <lineage>
        <taxon>Bacteria</taxon>
        <taxon>Pseudomonadati</taxon>
        <taxon>Pseudomonadota</taxon>
        <taxon>Gammaproteobacteria</taxon>
        <taxon>Alteromonadales</taxon>
        <taxon>Ferrimonadaceae</taxon>
        <taxon>Ferrimonas</taxon>
    </lineage>
</organism>
<comment type="caution">
    <text evidence="2">The sequence shown here is derived from an EMBL/GenBank/DDBJ whole genome shotgun (WGS) entry which is preliminary data.</text>
</comment>
<gene>
    <name evidence="2" type="ORF">GCM10023333_41500</name>
</gene>
<dbReference type="PROSITE" id="PS51257">
    <property type="entry name" value="PROKAR_LIPOPROTEIN"/>
    <property type="match status" value="1"/>
</dbReference>
<dbReference type="Proteomes" id="UP001499988">
    <property type="component" value="Unassembled WGS sequence"/>
</dbReference>
<evidence type="ECO:0000256" key="1">
    <source>
        <dbReference type="SAM" id="SignalP"/>
    </source>
</evidence>